<evidence type="ECO:0000256" key="3">
    <source>
        <dbReference type="ARBA" id="ARBA00022692"/>
    </source>
</evidence>
<dbReference type="PANTHER" id="PTHR35791">
    <property type="entry name" value="UPF0754 MEMBRANE PROTEIN YHEB"/>
    <property type="match status" value="1"/>
</dbReference>
<gene>
    <name evidence="7" type="ORF">BST13_18060</name>
</gene>
<accession>A0A1X0AW51</accession>
<keyword evidence="3 6" id="KW-0812">Transmembrane</keyword>
<reference evidence="7 8" key="1">
    <citation type="submission" date="2017-02" db="EMBL/GenBank/DDBJ databases">
        <title>The new phylogeny of genus Mycobacterium.</title>
        <authorList>
            <person name="Tortoli E."/>
            <person name="Trovato A."/>
            <person name="Cirillo D.M."/>
        </authorList>
    </citation>
    <scope>NUCLEOTIDE SEQUENCE [LARGE SCALE GENOMIC DNA]</scope>
    <source>
        <strain evidence="7 8">RW6</strain>
    </source>
</reference>
<dbReference type="AlphaFoldDB" id="A0A1X0AW51"/>
<dbReference type="InterPro" id="IPR007383">
    <property type="entry name" value="DUF445"/>
</dbReference>
<evidence type="ECO:0000256" key="2">
    <source>
        <dbReference type="ARBA" id="ARBA00008053"/>
    </source>
</evidence>
<comment type="subcellular location">
    <subcellularLocation>
        <location evidence="1">Endomembrane system</location>
    </subcellularLocation>
</comment>
<dbReference type="PANTHER" id="PTHR35791:SF1">
    <property type="entry name" value="UPF0754 MEMBRANE PROTEIN YHEB"/>
    <property type="match status" value="1"/>
</dbReference>
<comment type="similarity">
    <text evidence="2">Belongs to the UPF0754 family.</text>
</comment>
<protein>
    <recommendedName>
        <fullName evidence="9">DUF445 domain-containing protein</fullName>
    </recommendedName>
</protein>
<organism evidence="7 8">
    <name type="scientific">Mycobacterium aquaticum</name>
    <dbReference type="NCBI Taxonomy" id="1927124"/>
    <lineage>
        <taxon>Bacteria</taxon>
        <taxon>Bacillati</taxon>
        <taxon>Actinomycetota</taxon>
        <taxon>Actinomycetes</taxon>
        <taxon>Mycobacteriales</taxon>
        <taxon>Mycobacteriaceae</taxon>
        <taxon>Mycobacterium</taxon>
    </lineage>
</organism>
<dbReference type="GO" id="GO:0012505">
    <property type="term" value="C:endomembrane system"/>
    <property type="evidence" value="ECO:0007669"/>
    <property type="project" value="UniProtKB-SubCell"/>
</dbReference>
<keyword evidence="4 6" id="KW-1133">Transmembrane helix</keyword>
<dbReference type="RefSeq" id="WP_083165396.1">
    <property type="nucleotide sequence ID" value="NZ_MVHF01000017.1"/>
</dbReference>
<keyword evidence="5 6" id="KW-0472">Membrane</keyword>
<sequence length="440" mass="49092">MSTTSQTVLAIQNWQEIKADFGANWLIYLSMPFVAAFVGWSTKIVALEMLYRPLAFVGIGPIGWQGIVPRRAGKVGSKTIELLTQNLLKPEELLEKVDAKEAVENLREPLTQAVDEISRELAEQIRPGLWDSLPDAARRTIQTRIHEQTPKVVEKMLSEMRADLPRFVDVQFLAVTTLVRNKEKLNKLMRGLGDNAMAFVRRSGIYFGLGIGLVQMVAWALFQNPWIMPAFGFGVGFISDYIALNMLFRPVQPTKYLGFIPFQGLLHAQRDTITKDYARILSEDLFSPEILFDGILRGPGADKLFALVGKEVEAAIDAQTGIATPLVKLAIGTQRYNALKDNLVQMVLERLPTTLRDAQDYAMSALDLEQTIVDKMGQLTNEEYESILRPVFKDDEPTMIAVGAILGGIVGEIQVQIIEHFGRTPETAAMVDVVRTALHH</sequence>
<comment type="caution">
    <text evidence="7">The sequence shown here is derived from an EMBL/GenBank/DDBJ whole genome shotgun (WGS) entry which is preliminary data.</text>
</comment>
<evidence type="ECO:0008006" key="9">
    <source>
        <dbReference type="Google" id="ProtNLM"/>
    </source>
</evidence>
<dbReference type="EMBL" id="MVHF01000017">
    <property type="protein sequence ID" value="ORA34253.1"/>
    <property type="molecule type" value="Genomic_DNA"/>
</dbReference>
<dbReference type="STRING" id="1927124.BST13_18060"/>
<evidence type="ECO:0000256" key="1">
    <source>
        <dbReference type="ARBA" id="ARBA00004308"/>
    </source>
</evidence>
<evidence type="ECO:0000313" key="7">
    <source>
        <dbReference type="EMBL" id="ORA34253.1"/>
    </source>
</evidence>
<feature type="transmembrane region" description="Helical" evidence="6">
    <location>
        <begin position="228"/>
        <end position="248"/>
    </location>
</feature>
<proteinExistence type="inferred from homology"/>
<evidence type="ECO:0000256" key="4">
    <source>
        <dbReference type="ARBA" id="ARBA00022989"/>
    </source>
</evidence>
<keyword evidence="8" id="KW-1185">Reference proteome</keyword>
<dbReference type="Pfam" id="PF04286">
    <property type="entry name" value="DUF445"/>
    <property type="match status" value="1"/>
</dbReference>
<dbReference type="Proteomes" id="UP000192448">
    <property type="component" value="Unassembled WGS sequence"/>
</dbReference>
<feature type="transmembrane region" description="Helical" evidence="6">
    <location>
        <begin position="204"/>
        <end position="222"/>
    </location>
</feature>
<feature type="transmembrane region" description="Helical" evidence="6">
    <location>
        <begin position="25"/>
        <end position="46"/>
    </location>
</feature>
<evidence type="ECO:0000256" key="6">
    <source>
        <dbReference type="SAM" id="Phobius"/>
    </source>
</evidence>
<evidence type="ECO:0000256" key="5">
    <source>
        <dbReference type="ARBA" id="ARBA00023136"/>
    </source>
</evidence>
<name>A0A1X0AW51_9MYCO</name>
<dbReference type="OrthoDB" id="3631561at2"/>
<evidence type="ECO:0000313" key="8">
    <source>
        <dbReference type="Proteomes" id="UP000192448"/>
    </source>
</evidence>